<dbReference type="AlphaFoldDB" id="A0A8S1UFD7"/>
<proteinExistence type="predicted"/>
<evidence type="ECO:0000313" key="1">
    <source>
        <dbReference type="EMBL" id="CAD8161376.1"/>
    </source>
</evidence>
<accession>A0A8S1UFD7</accession>
<name>A0A8S1UFD7_9CILI</name>
<dbReference type="EMBL" id="CAJJDO010000036">
    <property type="protein sequence ID" value="CAD8161376.1"/>
    <property type="molecule type" value="Genomic_DNA"/>
</dbReference>
<sequence>MKNKHQDQQLKQSIIHKKINKNVGKPIGLLRINLDPPDIWSIKKEEVQLISFLVKYGRHVCLHQAVLNKDLNKNQVNSIEKEQKIQNLLDQKELFDKIEIAAKYLFEWNCSKRNVVYFFRNNTHLKLDYKKLTLKNQQWTAMLKNIKFLFNQNFYEELHIIMEQFENNISNQEIGDYLISKSITGQLSEVPQLVQNFFILLIKKNIVSIQFFQVTVNFLEQLKKLFLFSIQKYRFMLYQMIESIRNIMQINIQSEQYSAETSSADQDCDPEIFFNSTSY</sequence>
<comment type="caution">
    <text evidence="1">The sequence shown here is derived from an EMBL/GenBank/DDBJ whole genome shotgun (WGS) entry which is preliminary data.</text>
</comment>
<gene>
    <name evidence="1" type="ORF">PPENT_87.1.T0360149</name>
</gene>
<organism evidence="1 2">
    <name type="scientific">Paramecium pentaurelia</name>
    <dbReference type="NCBI Taxonomy" id="43138"/>
    <lineage>
        <taxon>Eukaryota</taxon>
        <taxon>Sar</taxon>
        <taxon>Alveolata</taxon>
        <taxon>Ciliophora</taxon>
        <taxon>Intramacronucleata</taxon>
        <taxon>Oligohymenophorea</taxon>
        <taxon>Peniculida</taxon>
        <taxon>Parameciidae</taxon>
        <taxon>Paramecium</taxon>
    </lineage>
</organism>
<dbReference type="Proteomes" id="UP000689195">
    <property type="component" value="Unassembled WGS sequence"/>
</dbReference>
<dbReference type="OrthoDB" id="306970at2759"/>
<keyword evidence="2" id="KW-1185">Reference proteome</keyword>
<reference evidence="1" key="1">
    <citation type="submission" date="2021-01" db="EMBL/GenBank/DDBJ databases">
        <authorList>
            <consortium name="Genoscope - CEA"/>
            <person name="William W."/>
        </authorList>
    </citation>
    <scope>NUCLEOTIDE SEQUENCE</scope>
</reference>
<protein>
    <submittedName>
        <fullName evidence="1">Uncharacterized protein</fullName>
    </submittedName>
</protein>
<evidence type="ECO:0000313" key="2">
    <source>
        <dbReference type="Proteomes" id="UP000689195"/>
    </source>
</evidence>